<dbReference type="Proteomes" id="UP000032142">
    <property type="component" value="Unassembled WGS sequence"/>
</dbReference>
<feature type="compositionally biased region" description="Basic residues" evidence="1">
    <location>
        <begin position="9"/>
        <end position="20"/>
    </location>
</feature>
<reference evidence="4" key="2">
    <citation type="submission" date="2014-09" db="EMBL/GenBank/DDBJ databases">
        <authorList>
            <person name="Mudge J."/>
            <person name="Ramaraj T."/>
            <person name="Lindquist I.E."/>
            <person name="Bharti A.K."/>
            <person name="Sundararajan A."/>
            <person name="Cameron C.T."/>
            <person name="Woodward J.E."/>
            <person name="May G.D."/>
            <person name="Brubaker C."/>
            <person name="Broadhvest J."/>
            <person name="Wilkins T.A."/>
        </authorList>
    </citation>
    <scope>NUCLEOTIDE SEQUENCE</scope>
    <source>
        <strain evidence="4">cv. AKA8401</strain>
    </source>
</reference>
<dbReference type="EMBL" id="KN408919">
    <property type="protein sequence ID" value="KHG17735.1"/>
    <property type="molecule type" value="Genomic_DNA"/>
</dbReference>
<dbReference type="AlphaFoldDB" id="A0A0B0PEN1"/>
<evidence type="ECO:0000313" key="3">
    <source>
        <dbReference type="EMBL" id="KHG21846.1"/>
    </source>
</evidence>
<name>A0A0B0PEN1_GOSAR</name>
<feature type="region of interest" description="Disordered" evidence="1">
    <location>
        <begin position="1"/>
        <end position="21"/>
    </location>
</feature>
<evidence type="ECO:0000313" key="4">
    <source>
        <dbReference type="Proteomes" id="UP000032142"/>
    </source>
</evidence>
<reference evidence="3" key="1">
    <citation type="submission" date="2014-09" db="EMBL/GenBank/DDBJ databases">
        <title>G. arboreum L. cv. AKA8401 A2 genome assembly version 1.0.</title>
        <authorList>
            <person name="Mudge J."/>
            <person name="Ramaraj T."/>
            <person name="Lindquist I.E."/>
            <person name="Bharti A.K."/>
            <person name="Sundararajan A."/>
            <person name="Cameron C.T."/>
            <person name="Woodward J.E."/>
            <person name="May G.D."/>
            <person name="Brubaker C."/>
            <person name="Broadhvest J."/>
            <person name="Wilkins T.A."/>
        </authorList>
    </citation>
    <scope>NUCLEOTIDE SEQUENCE</scope>
</reference>
<organism evidence="3 4">
    <name type="scientific">Gossypium arboreum</name>
    <name type="common">Tree cotton</name>
    <name type="synonym">Gossypium nanking</name>
    <dbReference type="NCBI Taxonomy" id="29729"/>
    <lineage>
        <taxon>Eukaryota</taxon>
        <taxon>Viridiplantae</taxon>
        <taxon>Streptophyta</taxon>
        <taxon>Embryophyta</taxon>
        <taxon>Tracheophyta</taxon>
        <taxon>Spermatophyta</taxon>
        <taxon>Magnoliopsida</taxon>
        <taxon>eudicotyledons</taxon>
        <taxon>Gunneridae</taxon>
        <taxon>Pentapetalae</taxon>
        <taxon>rosids</taxon>
        <taxon>malvids</taxon>
        <taxon>Malvales</taxon>
        <taxon>Malvaceae</taxon>
        <taxon>Malvoideae</taxon>
        <taxon>Gossypium</taxon>
    </lineage>
</organism>
<accession>A0A0B0PEN1</accession>
<keyword evidence="4" id="KW-1185">Reference proteome</keyword>
<evidence type="ECO:0000256" key="1">
    <source>
        <dbReference type="SAM" id="MobiDB-lite"/>
    </source>
</evidence>
<gene>
    <name evidence="3" type="ORF">F383_04341</name>
    <name evidence="2" type="ORF">F383_23857</name>
</gene>
<dbReference type="EMBL" id="KN419815">
    <property type="protein sequence ID" value="KHG21846.1"/>
    <property type="molecule type" value="Genomic_DNA"/>
</dbReference>
<proteinExistence type="predicted"/>
<sequence length="47" mass="5515">MPNFGPGPCKHKSNKNHKKNEKYNNIKIQMSIAAQFTVQLQKLWPNY</sequence>
<evidence type="ECO:0000313" key="2">
    <source>
        <dbReference type="EMBL" id="KHG17735.1"/>
    </source>
</evidence>
<protein>
    <submittedName>
        <fullName evidence="3">Uncharacterized protein</fullName>
    </submittedName>
</protein>